<feature type="domain" description="Radical SAM core" evidence="8">
    <location>
        <begin position="2"/>
        <end position="231"/>
    </location>
</feature>
<accession>A0A5K7SFY3</accession>
<evidence type="ECO:0000256" key="3">
    <source>
        <dbReference type="ARBA" id="ARBA00022691"/>
    </source>
</evidence>
<dbReference type="InterPro" id="IPR023885">
    <property type="entry name" value="4Fe4S-binding_SPASM_dom"/>
</dbReference>
<dbReference type="SFLD" id="SFLDG01384">
    <property type="entry name" value="thioether_bond_formation_requi"/>
    <property type="match status" value="1"/>
</dbReference>
<comment type="cofactor">
    <cofactor evidence="1">
        <name>[4Fe-4S] cluster</name>
        <dbReference type="ChEBI" id="CHEBI:49883"/>
    </cofactor>
</comment>
<dbReference type="GO" id="GO:0016491">
    <property type="term" value="F:oxidoreductase activity"/>
    <property type="evidence" value="ECO:0007669"/>
    <property type="project" value="InterPro"/>
</dbReference>
<evidence type="ECO:0000256" key="7">
    <source>
        <dbReference type="ARBA" id="ARBA00023601"/>
    </source>
</evidence>
<dbReference type="SFLD" id="SFLDS00029">
    <property type="entry name" value="Radical_SAM"/>
    <property type="match status" value="1"/>
</dbReference>
<reference evidence="9" key="1">
    <citation type="journal article" date="2020" name="Int. J. Syst. Evol. Microbiol.">
        <title>Aquipluma nitroreducens gen. nov. sp. nov., a novel facultatively anaerobic bacterium isolated from a freshwater lake.</title>
        <authorList>
            <person name="Watanabe M."/>
            <person name="Kojima H."/>
            <person name="Fukui M."/>
        </authorList>
    </citation>
    <scope>NUCLEOTIDE SEQUENCE</scope>
    <source>
        <strain evidence="9">MeG22</strain>
    </source>
</reference>
<dbReference type="PROSITE" id="PS51918">
    <property type="entry name" value="RADICAL_SAM"/>
    <property type="match status" value="1"/>
</dbReference>
<dbReference type="SFLD" id="SFLDG01067">
    <property type="entry name" value="SPASM/twitch_domain_containing"/>
    <property type="match status" value="1"/>
</dbReference>
<comment type="similarity">
    <text evidence="7">Belongs to the radical SAM superfamily. Anaerobic sulfatase-maturating enzyme family.</text>
</comment>
<keyword evidence="3" id="KW-0949">S-adenosyl-L-methionine</keyword>
<dbReference type="EMBL" id="AP018694">
    <property type="protein sequence ID" value="BBE20389.1"/>
    <property type="molecule type" value="Genomic_DNA"/>
</dbReference>
<dbReference type="GO" id="GO:0051539">
    <property type="term" value="F:4 iron, 4 sulfur cluster binding"/>
    <property type="evidence" value="ECO:0007669"/>
    <property type="project" value="UniProtKB-KW"/>
</dbReference>
<evidence type="ECO:0000256" key="6">
    <source>
        <dbReference type="ARBA" id="ARBA00023014"/>
    </source>
</evidence>
<dbReference type="CDD" id="cd21120">
    <property type="entry name" value="SPASM_anSME"/>
    <property type="match status" value="1"/>
</dbReference>
<dbReference type="InterPro" id="IPR007197">
    <property type="entry name" value="rSAM"/>
</dbReference>
<dbReference type="InterPro" id="IPR023867">
    <property type="entry name" value="Sulphatase_maturase_rSAM"/>
</dbReference>
<dbReference type="RefSeq" id="WP_318348540.1">
    <property type="nucleotide sequence ID" value="NZ_AP018694.1"/>
</dbReference>
<dbReference type="PANTHER" id="PTHR43273:SF3">
    <property type="entry name" value="ANAEROBIC SULFATASE-MATURATING ENZYME HOMOLOG ASLB-RELATED"/>
    <property type="match status" value="1"/>
</dbReference>
<dbReference type="GO" id="GO:0046872">
    <property type="term" value="F:metal ion binding"/>
    <property type="evidence" value="ECO:0007669"/>
    <property type="project" value="UniProtKB-KW"/>
</dbReference>
<dbReference type="SUPFAM" id="SSF102114">
    <property type="entry name" value="Radical SAM enzymes"/>
    <property type="match status" value="1"/>
</dbReference>
<keyword evidence="5" id="KW-0408">Iron</keyword>
<dbReference type="Gene3D" id="3.20.20.70">
    <property type="entry name" value="Aldolase class I"/>
    <property type="match status" value="1"/>
</dbReference>
<proteinExistence type="inferred from homology"/>
<dbReference type="InterPro" id="IPR058240">
    <property type="entry name" value="rSAM_sf"/>
</dbReference>
<evidence type="ECO:0000256" key="2">
    <source>
        <dbReference type="ARBA" id="ARBA00022485"/>
    </source>
</evidence>
<dbReference type="CDD" id="cd01335">
    <property type="entry name" value="Radical_SAM"/>
    <property type="match status" value="1"/>
</dbReference>
<organism evidence="9 10">
    <name type="scientific">Aquipluma nitroreducens</name>
    <dbReference type="NCBI Taxonomy" id="2010828"/>
    <lineage>
        <taxon>Bacteria</taxon>
        <taxon>Pseudomonadati</taxon>
        <taxon>Bacteroidota</taxon>
        <taxon>Bacteroidia</taxon>
        <taxon>Marinilabiliales</taxon>
        <taxon>Prolixibacteraceae</taxon>
        <taxon>Aquipluma</taxon>
    </lineage>
</organism>
<keyword evidence="10" id="KW-1185">Reference proteome</keyword>
<dbReference type="AlphaFoldDB" id="A0A5K7SFY3"/>
<dbReference type="InterPro" id="IPR047207">
    <property type="entry name" value="SPASM_anSME"/>
</dbReference>
<evidence type="ECO:0000259" key="8">
    <source>
        <dbReference type="PROSITE" id="PS51918"/>
    </source>
</evidence>
<sequence>MIKYRPLTSILIKPSGPDCNLGCTYCFYLEKEALFPETKTHPMTAEIQEELIRQVMQQSGESVSFAWQGGEPALMGLDFYKRAIELEKKYGHGQSVGNGFQTNGTLLNREWAKFFKEYDWLIGLSLDGPQHIHDKYRLDKGQHPTWSKVESVARMLLEEGVAVNAMCCITDYSSDFAEELYNYYKSLGLTWMQFIPIVETDKNDPSKAASFSLTDEKYGHFLVKLFDLWYADIKDGVATTSVRDFDSLFHHYVGLEPPECVHKKECGPYVVIEHNGNAYSCDFFVEPRHRLGNIRHNRIIDMLNSKKQDDFGKAKALLPRKCKQCRWYNKCYGGCTKDRIKDPQDQRQPRFCLAYQMLFEHADERLKQLADDWQISQSDYTQSQRTGGVFDASDYFLKNQKR</sequence>
<dbReference type="InterPro" id="IPR034491">
    <property type="entry name" value="Anaerob_Ser_sulfatase-maturase"/>
</dbReference>
<keyword evidence="2" id="KW-0004">4Fe-4S</keyword>
<dbReference type="NCBIfam" id="TIGR04085">
    <property type="entry name" value="rSAM_more_4Fe4S"/>
    <property type="match status" value="1"/>
</dbReference>
<evidence type="ECO:0000256" key="5">
    <source>
        <dbReference type="ARBA" id="ARBA00023004"/>
    </source>
</evidence>
<evidence type="ECO:0000256" key="4">
    <source>
        <dbReference type="ARBA" id="ARBA00022723"/>
    </source>
</evidence>
<keyword evidence="4" id="KW-0479">Metal-binding</keyword>
<keyword evidence="6" id="KW-0411">Iron-sulfur</keyword>
<evidence type="ECO:0000256" key="1">
    <source>
        <dbReference type="ARBA" id="ARBA00001966"/>
    </source>
</evidence>
<dbReference type="NCBIfam" id="TIGR03942">
    <property type="entry name" value="sulfatase_rSAM"/>
    <property type="match status" value="1"/>
</dbReference>
<dbReference type="Pfam" id="PF04055">
    <property type="entry name" value="Radical_SAM"/>
    <property type="match status" value="1"/>
</dbReference>
<evidence type="ECO:0000313" key="10">
    <source>
        <dbReference type="Proteomes" id="UP001193389"/>
    </source>
</evidence>
<dbReference type="PANTHER" id="PTHR43273">
    <property type="entry name" value="ANAEROBIC SULFATASE-MATURATING ENZYME HOMOLOG ASLB-RELATED"/>
    <property type="match status" value="1"/>
</dbReference>
<name>A0A5K7SFY3_9BACT</name>
<dbReference type="SFLD" id="SFLDF00285">
    <property type="entry name" value="anaerobic_Ser-type_sulfatase-m"/>
    <property type="match status" value="1"/>
</dbReference>
<protein>
    <submittedName>
        <fullName evidence="9">Arylsulfatase regulatory protein</fullName>
    </submittedName>
</protein>
<evidence type="ECO:0000313" key="9">
    <source>
        <dbReference type="EMBL" id="BBE20389.1"/>
    </source>
</evidence>
<gene>
    <name evidence="9" type="ORF">AQPE_4581</name>
</gene>
<dbReference type="SFLD" id="SFLDG01072">
    <property type="entry name" value="dehydrogenase_like"/>
    <property type="match status" value="1"/>
</dbReference>
<dbReference type="KEGG" id="anf:AQPE_4581"/>
<dbReference type="Pfam" id="PF13186">
    <property type="entry name" value="SPASM"/>
    <property type="match status" value="1"/>
</dbReference>
<dbReference type="Proteomes" id="UP001193389">
    <property type="component" value="Chromosome"/>
</dbReference>
<dbReference type="SFLD" id="SFLDG01386">
    <property type="entry name" value="main_SPASM_domain-containing"/>
    <property type="match status" value="1"/>
</dbReference>
<dbReference type="InterPro" id="IPR013785">
    <property type="entry name" value="Aldolase_TIM"/>
</dbReference>